<protein>
    <submittedName>
        <fullName evidence="3">Serine-rich adhesin for platelets isoform X1</fullName>
    </submittedName>
</protein>
<comment type="caution">
    <text evidence="3">The sequence shown here is derived from an EMBL/GenBank/DDBJ whole genome shotgun (WGS) entry which is preliminary data.</text>
</comment>
<gene>
    <name evidence="3" type="ORF">V1478_007326</name>
</gene>
<evidence type="ECO:0000256" key="2">
    <source>
        <dbReference type="SAM" id="MobiDB-lite"/>
    </source>
</evidence>
<feature type="region of interest" description="Disordered" evidence="2">
    <location>
        <begin position="214"/>
        <end position="235"/>
    </location>
</feature>
<feature type="compositionally biased region" description="Polar residues" evidence="2">
    <location>
        <begin position="214"/>
        <end position="227"/>
    </location>
</feature>
<keyword evidence="4" id="KW-1185">Reference proteome</keyword>
<dbReference type="Proteomes" id="UP001607302">
    <property type="component" value="Unassembled WGS sequence"/>
</dbReference>
<keyword evidence="1" id="KW-0175">Coiled coil</keyword>
<evidence type="ECO:0000256" key="1">
    <source>
        <dbReference type="SAM" id="Coils"/>
    </source>
</evidence>
<feature type="compositionally biased region" description="Polar residues" evidence="2">
    <location>
        <begin position="56"/>
        <end position="73"/>
    </location>
</feature>
<sequence length="309" mass="35186">MQLHIFKVVNLSLETFLSSVVNSSHYSVYVDIFFVPTLKKIIRLYDRLYEDIQNEDMSSGVNDGPRNTGTLPKSNRRSDRNRERSAANQQMANRSAYHRHVQQHSNNLPINILLSSGVILVLRIQYVESCYFSVVESSVLSCPRLLFQLDWQLVSERGPLRTTKNSNTRSVSSLPSTSYQEISEFVSHTSGRHCNYSTEDCTSWPKMVLPAESQTQSSSCLQGTKPSNVDKMPDRNQVESRLNQIRDYIGITSTMMDSLSQSSDPRAQNQNEKLSRMVEDLRDSETKLAKLLETYHNHGITNQVIATKL</sequence>
<organism evidence="3 4">
    <name type="scientific">Vespula squamosa</name>
    <name type="common">Southern yellow jacket</name>
    <name type="synonym">Wasp</name>
    <dbReference type="NCBI Taxonomy" id="30214"/>
    <lineage>
        <taxon>Eukaryota</taxon>
        <taxon>Metazoa</taxon>
        <taxon>Ecdysozoa</taxon>
        <taxon>Arthropoda</taxon>
        <taxon>Hexapoda</taxon>
        <taxon>Insecta</taxon>
        <taxon>Pterygota</taxon>
        <taxon>Neoptera</taxon>
        <taxon>Endopterygota</taxon>
        <taxon>Hymenoptera</taxon>
        <taxon>Apocrita</taxon>
        <taxon>Aculeata</taxon>
        <taxon>Vespoidea</taxon>
        <taxon>Vespidae</taxon>
        <taxon>Vespinae</taxon>
        <taxon>Vespula</taxon>
    </lineage>
</organism>
<feature type="coiled-coil region" evidence="1">
    <location>
        <begin position="267"/>
        <end position="294"/>
    </location>
</feature>
<accession>A0ABD2B2T7</accession>
<feature type="compositionally biased region" description="Basic and acidic residues" evidence="2">
    <location>
        <begin position="76"/>
        <end position="85"/>
    </location>
</feature>
<evidence type="ECO:0000313" key="4">
    <source>
        <dbReference type="Proteomes" id="UP001607302"/>
    </source>
</evidence>
<name>A0ABD2B2T7_VESSQ</name>
<feature type="region of interest" description="Disordered" evidence="2">
    <location>
        <begin position="56"/>
        <end position="98"/>
    </location>
</feature>
<reference evidence="3 4" key="1">
    <citation type="journal article" date="2024" name="Ann. Entomol. Soc. Am.">
        <title>Genomic analyses of the southern and eastern yellowjacket wasps (Hymenoptera: Vespidae) reveal evolutionary signatures of social life.</title>
        <authorList>
            <person name="Catto M.A."/>
            <person name="Caine P.B."/>
            <person name="Orr S.E."/>
            <person name="Hunt B.G."/>
            <person name="Goodisman M.A.D."/>
        </authorList>
    </citation>
    <scope>NUCLEOTIDE SEQUENCE [LARGE SCALE GENOMIC DNA]</scope>
    <source>
        <strain evidence="3">233</strain>
        <tissue evidence="3">Head and thorax</tissue>
    </source>
</reference>
<proteinExistence type="predicted"/>
<dbReference type="EMBL" id="JAUDFV010000133">
    <property type="protein sequence ID" value="KAL2727048.1"/>
    <property type="molecule type" value="Genomic_DNA"/>
</dbReference>
<evidence type="ECO:0000313" key="3">
    <source>
        <dbReference type="EMBL" id="KAL2727048.1"/>
    </source>
</evidence>
<dbReference type="AlphaFoldDB" id="A0ABD2B2T7"/>